<keyword evidence="2 3" id="KW-0833">Ubl conjugation pathway</keyword>
<name>A0A9W8HJ37_9FUNG</name>
<evidence type="ECO:0000256" key="3">
    <source>
        <dbReference type="PIRNR" id="PIRNR028729"/>
    </source>
</evidence>
<dbReference type="AlphaFoldDB" id="A0A9W8HJ37"/>
<organism evidence="6 7">
    <name type="scientific">Coemansia javaensis</name>
    <dbReference type="NCBI Taxonomy" id="2761396"/>
    <lineage>
        <taxon>Eukaryota</taxon>
        <taxon>Fungi</taxon>
        <taxon>Fungi incertae sedis</taxon>
        <taxon>Zoopagomycota</taxon>
        <taxon>Kickxellomycotina</taxon>
        <taxon>Kickxellomycetes</taxon>
        <taxon>Kickxellales</taxon>
        <taxon>Kickxellaceae</taxon>
        <taxon>Coemansia</taxon>
    </lineage>
</organism>
<evidence type="ECO:0000259" key="5">
    <source>
        <dbReference type="Pfam" id="PF03931"/>
    </source>
</evidence>
<comment type="function">
    <text evidence="3">Essential component of the SCF (SKP1-CUL1-F-box protein) E3 ubiquitin ligase complexes, which mediate the ubiquitination and subsequent proteasomal degradation of target proteins.</text>
</comment>
<dbReference type="CDD" id="cd18322">
    <property type="entry name" value="BTB_POZ_SKP1"/>
    <property type="match status" value="1"/>
</dbReference>
<dbReference type="Pfam" id="PF01466">
    <property type="entry name" value="Skp1"/>
    <property type="match status" value="1"/>
</dbReference>
<evidence type="ECO:0000256" key="1">
    <source>
        <dbReference type="ARBA" id="ARBA00009993"/>
    </source>
</evidence>
<comment type="caution">
    <text evidence="6">The sequence shown here is derived from an EMBL/GenBank/DDBJ whole genome shotgun (WGS) entry which is preliminary data.</text>
</comment>
<evidence type="ECO:0000313" key="6">
    <source>
        <dbReference type="EMBL" id="KAJ2783028.1"/>
    </source>
</evidence>
<gene>
    <name evidence="6" type="ORF">H4R18_001929</name>
</gene>
<comment type="pathway">
    <text evidence="3">Protein modification; protein ubiquitination.</text>
</comment>
<sequence length="157" mass="17383">MTVVRLQAADGRLFAVDPAAARMSTLVQNLIDDVGPGSAPIPLPGVPGPTLARVLEYCTHHRDDVRLQKDVEDLQRDDGLVEPWDRRFMDVDDDAMLRLLCAADYLGVEPLVDLCCLSIARIIRHLPVDAIRQRYGIVDDFTDAERSLIAAEAQHLA</sequence>
<dbReference type="PANTHER" id="PTHR11165">
    <property type="entry name" value="SKP1"/>
    <property type="match status" value="1"/>
</dbReference>
<proteinExistence type="inferred from homology"/>
<comment type="similarity">
    <text evidence="1 3">Belongs to the SKP1 family.</text>
</comment>
<dbReference type="OrthoDB" id="2342932at2759"/>
<dbReference type="SUPFAM" id="SSF81382">
    <property type="entry name" value="Skp1 dimerisation domain-like"/>
    <property type="match status" value="1"/>
</dbReference>
<dbReference type="SMART" id="SM00512">
    <property type="entry name" value="Skp1"/>
    <property type="match status" value="1"/>
</dbReference>
<dbReference type="InterPro" id="IPR011333">
    <property type="entry name" value="SKP1/BTB/POZ_sf"/>
</dbReference>
<feature type="domain" description="SKP1 component dimerisation" evidence="4">
    <location>
        <begin position="110"/>
        <end position="154"/>
    </location>
</feature>
<dbReference type="EMBL" id="JANBUL010000056">
    <property type="protein sequence ID" value="KAJ2783028.1"/>
    <property type="molecule type" value="Genomic_DNA"/>
</dbReference>
<keyword evidence="7" id="KW-1185">Reference proteome</keyword>
<feature type="domain" description="SKP1 component POZ" evidence="5">
    <location>
        <begin position="3"/>
        <end position="63"/>
    </location>
</feature>
<dbReference type="PIRSF" id="PIRSF028729">
    <property type="entry name" value="E3_ubiquit_lig_SCF_Skp"/>
    <property type="match status" value="1"/>
</dbReference>
<dbReference type="Proteomes" id="UP001140217">
    <property type="component" value="Unassembled WGS sequence"/>
</dbReference>
<dbReference type="GO" id="GO:0006511">
    <property type="term" value="P:ubiquitin-dependent protein catabolic process"/>
    <property type="evidence" value="ECO:0007669"/>
    <property type="project" value="InterPro"/>
</dbReference>
<dbReference type="InterPro" id="IPR001232">
    <property type="entry name" value="SKP1-like"/>
</dbReference>
<dbReference type="InterPro" id="IPR036296">
    <property type="entry name" value="SKP1-like_dim_sf"/>
</dbReference>
<dbReference type="InterPro" id="IPR016072">
    <property type="entry name" value="Skp1_comp_dimer"/>
</dbReference>
<dbReference type="SUPFAM" id="SSF54695">
    <property type="entry name" value="POZ domain"/>
    <property type="match status" value="1"/>
</dbReference>
<dbReference type="Gene3D" id="3.30.710.10">
    <property type="entry name" value="Potassium Channel Kv1.1, Chain A"/>
    <property type="match status" value="1"/>
</dbReference>
<accession>A0A9W8HJ37</accession>
<dbReference type="InterPro" id="IPR016897">
    <property type="entry name" value="SKP1"/>
</dbReference>
<evidence type="ECO:0000256" key="2">
    <source>
        <dbReference type="ARBA" id="ARBA00022786"/>
    </source>
</evidence>
<protein>
    <recommendedName>
        <fullName evidence="3">E3 ubiquitin ligase complex SCF subunit</fullName>
    </recommendedName>
</protein>
<reference evidence="6" key="1">
    <citation type="submission" date="2022-07" db="EMBL/GenBank/DDBJ databases">
        <title>Phylogenomic reconstructions and comparative analyses of Kickxellomycotina fungi.</title>
        <authorList>
            <person name="Reynolds N.K."/>
            <person name="Stajich J.E."/>
            <person name="Barry K."/>
            <person name="Grigoriev I.V."/>
            <person name="Crous P."/>
            <person name="Smith M.E."/>
        </authorList>
    </citation>
    <scope>NUCLEOTIDE SEQUENCE</scope>
    <source>
        <strain evidence="6">NBRC 105414</strain>
    </source>
</reference>
<dbReference type="InterPro" id="IPR016073">
    <property type="entry name" value="Skp1_comp_POZ"/>
</dbReference>
<comment type="subunit">
    <text evidence="3">Component of the SCF (SKP1-CUL1-F-box protein) E3 ubiquitin ligase complexes.</text>
</comment>
<evidence type="ECO:0000259" key="4">
    <source>
        <dbReference type="Pfam" id="PF01466"/>
    </source>
</evidence>
<dbReference type="Pfam" id="PF03931">
    <property type="entry name" value="Skp1_POZ"/>
    <property type="match status" value="1"/>
</dbReference>
<evidence type="ECO:0000313" key="7">
    <source>
        <dbReference type="Proteomes" id="UP001140217"/>
    </source>
</evidence>